<evidence type="ECO:0000313" key="3">
    <source>
        <dbReference type="EMBL" id="AFM11813.1"/>
    </source>
</evidence>
<dbReference type="STRING" id="869212.Turpa_1165"/>
<dbReference type="CDD" id="cd17906">
    <property type="entry name" value="CheX"/>
    <property type="match status" value="1"/>
</dbReference>
<evidence type="ECO:0000259" key="2">
    <source>
        <dbReference type="Pfam" id="PF13690"/>
    </source>
</evidence>
<dbReference type="Gene3D" id="3.40.1550.10">
    <property type="entry name" value="CheC-like"/>
    <property type="match status" value="1"/>
</dbReference>
<dbReference type="Pfam" id="PF13690">
    <property type="entry name" value="CheX"/>
    <property type="match status" value="1"/>
</dbReference>
<dbReference type="InterPro" id="IPR028051">
    <property type="entry name" value="CheX-like_dom"/>
</dbReference>
<dbReference type="PANTHER" id="PTHR39452">
    <property type="entry name" value="CHEY-P PHOSPHATASE CHEX"/>
    <property type="match status" value="1"/>
</dbReference>
<dbReference type="HOGENOM" id="CLU_116290_2_0_12"/>
<dbReference type="RefSeq" id="WP_014802329.1">
    <property type="nucleotide sequence ID" value="NC_018020.1"/>
</dbReference>
<dbReference type="AlphaFoldDB" id="I4B3F6"/>
<protein>
    <recommendedName>
        <fullName evidence="2">Chemotaxis phosphatase CheX-like domain-containing protein</fullName>
    </recommendedName>
</protein>
<proteinExistence type="predicted"/>
<keyword evidence="1" id="KW-0145">Chemotaxis</keyword>
<dbReference type="OrthoDB" id="9788100at2"/>
<reference evidence="3 4" key="1">
    <citation type="submission" date="2012-06" db="EMBL/GenBank/DDBJ databases">
        <title>The complete chromosome of genome of Turneriella parva DSM 21527.</title>
        <authorList>
            <consortium name="US DOE Joint Genome Institute (JGI-PGF)"/>
            <person name="Lucas S."/>
            <person name="Han J."/>
            <person name="Lapidus A."/>
            <person name="Bruce D."/>
            <person name="Goodwin L."/>
            <person name="Pitluck S."/>
            <person name="Peters L."/>
            <person name="Kyrpides N."/>
            <person name="Mavromatis K."/>
            <person name="Ivanova N."/>
            <person name="Mikhailova N."/>
            <person name="Chertkov O."/>
            <person name="Detter J.C."/>
            <person name="Tapia R."/>
            <person name="Han C."/>
            <person name="Land M."/>
            <person name="Hauser L."/>
            <person name="Markowitz V."/>
            <person name="Cheng J.-F."/>
            <person name="Hugenholtz P."/>
            <person name="Woyke T."/>
            <person name="Wu D."/>
            <person name="Gronow S."/>
            <person name="Wellnitz S."/>
            <person name="Brambilla E."/>
            <person name="Klenk H.-P."/>
            <person name="Eisen J.A."/>
        </authorList>
    </citation>
    <scope>NUCLEOTIDE SEQUENCE [LARGE SCALE GENOMIC DNA]</scope>
    <source>
        <strain evidence="4">ATCC BAA-1111 / DSM 21527 / NCTC 11395 / H</strain>
    </source>
</reference>
<dbReference type="InterPro" id="IPR038756">
    <property type="entry name" value="CheX-like"/>
</dbReference>
<dbReference type="PANTHER" id="PTHR39452:SF1">
    <property type="entry name" value="CHEY-P PHOSPHATASE CHEX"/>
    <property type="match status" value="1"/>
</dbReference>
<keyword evidence="4" id="KW-1185">Reference proteome</keyword>
<feature type="domain" description="Chemotaxis phosphatase CheX-like" evidence="2">
    <location>
        <begin position="47"/>
        <end position="139"/>
    </location>
</feature>
<dbReference type="Proteomes" id="UP000006048">
    <property type="component" value="Chromosome"/>
</dbReference>
<dbReference type="GO" id="GO:0006935">
    <property type="term" value="P:chemotaxis"/>
    <property type="evidence" value="ECO:0007669"/>
    <property type="project" value="UniProtKB-KW"/>
</dbReference>
<evidence type="ECO:0000256" key="1">
    <source>
        <dbReference type="ARBA" id="ARBA00022500"/>
    </source>
</evidence>
<dbReference type="KEGG" id="tpx:Turpa_1165"/>
<sequence length="153" mass="16254">MRLSDSDISALLSSTSEYFTSLGAPKPEFGVPYNLDAKSQKHPLLAYSGHIGISGSHRGGLVITCEKPVVEDLVQVVLGSTAESDEDLIPMIAEMANTISGNARTHFGSGFDISVPTVVVGEPEEFKFVLAEPTLVIPMTWKGHAANLIIGLT</sequence>
<dbReference type="EMBL" id="CP002959">
    <property type="protein sequence ID" value="AFM11813.1"/>
    <property type="molecule type" value="Genomic_DNA"/>
</dbReference>
<name>I4B3F6_TURPD</name>
<gene>
    <name evidence="3" type="ordered locus">Turpa_1165</name>
</gene>
<dbReference type="InterPro" id="IPR028976">
    <property type="entry name" value="CheC-like_sf"/>
</dbReference>
<dbReference type="PATRIC" id="fig|869212.3.peg.1149"/>
<evidence type="ECO:0000313" key="4">
    <source>
        <dbReference type="Proteomes" id="UP000006048"/>
    </source>
</evidence>
<dbReference type="SUPFAM" id="SSF103039">
    <property type="entry name" value="CheC-like"/>
    <property type="match status" value="1"/>
</dbReference>
<organism evidence="3 4">
    <name type="scientific">Turneriella parva (strain ATCC BAA-1111 / DSM 21527 / NCTC 11395 / H)</name>
    <name type="common">Leptospira parva</name>
    <dbReference type="NCBI Taxonomy" id="869212"/>
    <lineage>
        <taxon>Bacteria</taxon>
        <taxon>Pseudomonadati</taxon>
        <taxon>Spirochaetota</taxon>
        <taxon>Spirochaetia</taxon>
        <taxon>Leptospirales</taxon>
        <taxon>Leptospiraceae</taxon>
        <taxon>Turneriella</taxon>
    </lineage>
</organism>
<accession>I4B3F6</accession>